<evidence type="ECO:0000259" key="3">
    <source>
        <dbReference type="PROSITE" id="PS50041"/>
    </source>
</evidence>
<dbReference type="InterPro" id="IPR016187">
    <property type="entry name" value="CTDL_fold"/>
</dbReference>
<feature type="signal peptide" evidence="2">
    <location>
        <begin position="1"/>
        <end position="24"/>
    </location>
</feature>
<dbReference type="InterPro" id="IPR050111">
    <property type="entry name" value="C-type_lectin/snaclec_domain"/>
</dbReference>
<evidence type="ECO:0000313" key="4">
    <source>
        <dbReference type="EMBL" id="PIK56964.1"/>
    </source>
</evidence>
<evidence type="ECO:0000256" key="1">
    <source>
        <dbReference type="ARBA" id="ARBA00023157"/>
    </source>
</evidence>
<dbReference type="PROSITE" id="PS00615">
    <property type="entry name" value="C_TYPE_LECTIN_1"/>
    <property type="match status" value="1"/>
</dbReference>
<protein>
    <submittedName>
        <fullName evidence="4">Putative echinoidin-like</fullName>
    </submittedName>
</protein>
<dbReference type="InterPro" id="IPR016186">
    <property type="entry name" value="C-type_lectin-like/link_sf"/>
</dbReference>
<keyword evidence="1" id="KW-1015">Disulfide bond</keyword>
<dbReference type="PANTHER" id="PTHR22803">
    <property type="entry name" value="MANNOSE, PHOSPHOLIPASE, LECTIN RECEPTOR RELATED"/>
    <property type="match status" value="1"/>
</dbReference>
<name>A0A2G8L9P9_STIJA</name>
<gene>
    <name evidence="4" type="ORF">BSL78_06105</name>
</gene>
<dbReference type="OrthoDB" id="418245at2759"/>
<keyword evidence="5" id="KW-1185">Reference proteome</keyword>
<keyword evidence="2" id="KW-0732">Signal</keyword>
<sequence>MFNKQKQLLILTLLVVIFTEGVLGAQYCPPFWTQFHLPTGVFCYRFFGLKQTWFEAEQTCASFTACEGRELAHLVSVTNFNEEVFITEYRQFMLGFFGLGEPGMWIGYNDLDIEADWKWTDPYIQSDFNNWGTRSPKMKTSKNRFDCAYQLVTNSGRSRWKDKDCKEQHAFMCKMGAL</sequence>
<feature type="chain" id="PRO_5013573875" evidence="2">
    <location>
        <begin position="25"/>
        <end position="178"/>
    </location>
</feature>
<dbReference type="InterPro" id="IPR001304">
    <property type="entry name" value="C-type_lectin-like"/>
</dbReference>
<dbReference type="SMART" id="SM00034">
    <property type="entry name" value="CLECT"/>
    <property type="match status" value="1"/>
</dbReference>
<accession>A0A2G8L9P9</accession>
<proteinExistence type="predicted"/>
<comment type="caution">
    <text evidence="4">The sequence shown here is derived from an EMBL/GenBank/DDBJ whole genome shotgun (WGS) entry which is preliminary data.</text>
</comment>
<dbReference type="EMBL" id="MRZV01000158">
    <property type="protein sequence ID" value="PIK56964.1"/>
    <property type="molecule type" value="Genomic_DNA"/>
</dbReference>
<reference evidence="4 5" key="1">
    <citation type="journal article" date="2017" name="PLoS Biol.">
        <title>The sea cucumber genome provides insights into morphological evolution and visceral regeneration.</title>
        <authorList>
            <person name="Zhang X."/>
            <person name="Sun L."/>
            <person name="Yuan J."/>
            <person name="Sun Y."/>
            <person name="Gao Y."/>
            <person name="Zhang L."/>
            <person name="Li S."/>
            <person name="Dai H."/>
            <person name="Hamel J.F."/>
            <person name="Liu C."/>
            <person name="Yu Y."/>
            <person name="Liu S."/>
            <person name="Lin W."/>
            <person name="Guo K."/>
            <person name="Jin S."/>
            <person name="Xu P."/>
            <person name="Storey K.B."/>
            <person name="Huan P."/>
            <person name="Zhang T."/>
            <person name="Zhou Y."/>
            <person name="Zhang J."/>
            <person name="Lin C."/>
            <person name="Li X."/>
            <person name="Xing L."/>
            <person name="Huo D."/>
            <person name="Sun M."/>
            <person name="Wang L."/>
            <person name="Mercier A."/>
            <person name="Li F."/>
            <person name="Yang H."/>
            <person name="Xiang J."/>
        </authorList>
    </citation>
    <scope>NUCLEOTIDE SEQUENCE [LARGE SCALE GENOMIC DNA]</scope>
    <source>
        <strain evidence="4">Shaxun</strain>
        <tissue evidence="4">Muscle</tissue>
    </source>
</reference>
<dbReference type="AlphaFoldDB" id="A0A2G8L9P9"/>
<dbReference type="Gene3D" id="3.10.100.10">
    <property type="entry name" value="Mannose-Binding Protein A, subunit A"/>
    <property type="match status" value="1"/>
</dbReference>
<organism evidence="4 5">
    <name type="scientific">Stichopus japonicus</name>
    <name type="common">Sea cucumber</name>
    <dbReference type="NCBI Taxonomy" id="307972"/>
    <lineage>
        <taxon>Eukaryota</taxon>
        <taxon>Metazoa</taxon>
        <taxon>Echinodermata</taxon>
        <taxon>Eleutherozoa</taxon>
        <taxon>Echinozoa</taxon>
        <taxon>Holothuroidea</taxon>
        <taxon>Aspidochirotacea</taxon>
        <taxon>Aspidochirotida</taxon>
        <taxon>Stichopodidae</taxon>
        <taxon>Apostichopus</taxon>
    </lineage>
</organism>
<feature type="domain" description="C-type lectin" evidence="3">
    <location>
        <begin position="39"/>
        <end position="174"/>
    </location>
</feature>
<dbReference type="InterPro" id="IPR018378">
    <property type="entry name" value="C-type_lectin_CS"/>
</dbReference>
<dbReference type="Proteomes" id="UP000230750">
    <property type="component" value="Unassembled WGS sequence"/>
</dbReference>
<dbReference type="Pfam" id="PF00059">
    <property type="entry name" value="Lectin_C"/>
    <property type="match status" value="1"/>
</dbReference>
<dbReference type="PROSITE" id="PS50041">
    <property type="entry name" value="C_TYPE_LECTIN_2"/>
    <property type="match status" value="1"/>
</dbReference>
<dbReference type="SUPFAM" id="SSF56436">
    <property type="entry name" value="C-type lectin-like"/>
    <property type="match status" value="1"/>
</dbReference>
<evidence type="ECO:0000256" key="2">
    <source>
        <dbReference type="SAM" id="SignalP"/>
    </source>
</evidence>
<evidence type="ECO:0000313" key="5">
    <source>
        <dbReference type="Proteomes" id="UP000230750"/>
    </source>
</evidence>